<keyword evidence="1" id="KW-0472">Membrane</keyword>
<comment type="caution">
    <text evidence="2">The sequence shown here is derived from an EMBL/GenBank/DDBJ whole genome shotgun (WGS) entry which is preliminary data.</text>
</comment>
<dbReference type="EMBL" id="AKOC01000001">
    <property type="protein sequence ID" value="EJB46015.1"/>
    <property type="molecule type" value="Genomic_DNA"/>
</dbReference>
<name>J0K5Y4_HELPX</name>
<keyword evidence="1" id="KW-0812">Transmembrane</keyword>
<dbReference type="AlphaFoldDB" id="J0K5Y4"/>
<evidence type="ECO:0000256" key="1">
    <source>
        <dbReference type="SAM" id="Phobius"/>
    </source>
</evidence>
<dbReference type="Proteomes" id="UP000005483">
    <property type="component" value="Unassembled WGS sequence"/>
</dbReference>
<feature type="transmembrane region" description="Helical" evidence="1">
    <location>
        <begin position="12"/>
        <end position="35"/>
    </location>
</feature>
<protein>
    <submittedName>
        <fullName evidence="2">Uncharacterized protein</fullName>
    </submittedName>
</protein>
<keyword evidence="1" id="KW-1133">Transmembrane helix</keyword>
<organism evidence="2 3">
    <name type="scientific">Helicobacter pylori Hp A-9</name>
    <dbReference type="NCBI Taxonomy" id="992034"/>
    <lineage>
        <taxon>Bacteria</taxon>
        <taxon>Pseudomonadati</taxon>
        <taxon>Campylobacterota</taxon>
        <taxon>Epsilonproteobacteria</taxon>
        <taxon>Campylobacterales</taxon>
        <taxon>Helicobacteraceae</taxon>
        <taxon>Helicobacter</taxon>
    </lineage>
</organism>
<evidence type="ECO:0000313" key="3">
    <source>
        <dbReference type="Proteomes" id="UP000005483"/>
    </source>
</evidence>
<proteinExistence type="predicted"/>
<sequence>MRKWSKNAFKNFFQASGFNQNPLAFLIFINGILIAKSKK</sequence>
<accession>J0K5Y4</accession>
<reference evidence="2 3" key="1">
    <citation type="submission" date="2012-04" db="EMBL/GenBank/DDBJ databases">
        <title>Genome sequence of Helicobacter pylori Hp A-9.</title>
        <authorList>
            <person name="Blanchard T.G."/>
            <person name="Czinn S.J."/>
            <person name="McCracken C."/>
            <person name="Abolude K."/>
            <person name="Maroo A."/>
            <person name="Santana-Cruz I."/>
            <person name="Tallon L.J."/>
            <person name="Ficke F.W.F."/>
        </authorList>
    </citation>
    <scope>NUCLEOTIDE SEQUENCE [LARGE SCALE GENOMIC DNA]</scope>
    <source>
        <strain evidence="2 3">Hp A-9</strain>
    </source>
</reference>
<gene>
    <name evidence="2" type="ORF">HPHPA9_0158</name>
</gene>
<evidence type="ECO:0000313" key="2">
    <source>
        <dbReference type="EMBL" id="EJB46015.1"/>
    </source>
</evidence>